<evidence type="ECO:0000313" key="1">
    <source>
        <dbReference type="EMBL" id="MDE1206977.1"/>
    </source>
</evidence>
<dbReference type="RefSeq" id="WP_274640119.1">
    <property type="nucleotide sequence ID" value="NZ_JAIWJY010000005.1"/>
</dbReference>
<organism evidence="1 2">
    <name type="scientific">Tenacibaculum larymnensis</name>
    <dbReference type="NCBI Taxonomy" id="2878201"/>
    <lineage>
        <taxon>Bacteria</taxon>
        <taxon>Pseudomonadati</taxon>
        <taxon>Bacteroidota</taxon>
        <taxon>Flavobacteriia</taxon>
        <taxon>Flavobacteriales</taxon>
        <taxon>Flavobacteriaceae</taxon>
        <taxon>Tenacibaculum</taxon>
    </lineage>
</organism>
<comment type="caution">
    <text evidence="1">The sequence shown here is derived from an EMBL/GenBank/DDBJ whole genome shotgun (WGS) entry which is preliminary data.</text>
</comment>
<evidence type="ECO:0000313" key="2">
    <source>
        <dbReference type="Proteomes" id="UP001149303"/>
    </source>
</evidence>
<accession>A0A9X4EUN9</accession>
<keyword evidence="2" id="KW-1185">Reference proteome</keyword>
<proteinExistence type="predicted"/>
<protein>
    <recommendedName>
        <fullName evidence="3">Baseplate protein J-like domain-containing protein</fullName>
    </recommendedName>
</protein>
<reference evidence="1" key="1">
    <citation type="submission" date="2021-09" db="EMBL/GenBank/DDBJ databases">
        <authorList>
            <person name="Smyrli M."/>
        </authorList>
    </citation>
    <scope>NUCLEOTIDE SEQUENCE</scope>
    <source>
        <strain evidence="1">LAR25</strain>
    </source>
</reference>
<sequence>MNVIDQNKMLNSLELALENHTRLIDSRTEKDDLNFLVNFASLLNFYDKTNSINGDWSPFLLKDPVFLIASIAKTPYTKIHSLFVQTCITLEELLACKKNTSEVNKEGKSITNCFNQLFNQLIGIFHLVERWIHFMLESPLAYNLKDYTINQVKEKYSQFLWALLRLKEQLHVGKQIKGINSVNKYFYKSFNPKIWKQSDVKLSYLELLELKYPLKENTECDFFNSLKTTGETIFSFFNSIIEYSFVEFKNIKKEKSLFPDTLLLQTFTELMKIYKSQLNGLTEKHLRFYYKDILRQKKQLAKADSVFACANLSEINTPFLLKKNTLFNAGQYADESTILFKTTNNVSLSPASITKAYTVTQKIKKNGFSKLHKKQIEDVGIVKTNEEGNIQSWKTFGSQNKPEGKEVPLGFAIASPMLQLKEGSRELNLNFTFLTKIKNLSFFKKGQYFLSTEEGWYMLSKENIEITRNAKNKHKIHFKIILDKTVPAIVSFQENPDGVTSTWPMFKMSYDEFVDITNPPKIKSLEIKVAVKGINSFQLYNDYGLLETEKPFQPLGPTPEKDQSFMIGSSEIFSKPVKNFSVQLNWNNLPSNFTSYYQQYNKYLAGYYNMLPSIIKAREKKETSFFSRIWPFSKKKEIKVVPVYDKPYSNECFKVIFQLLQNKQWFPVKMDVSYSFLDSLISKELKSTYKRELFQKVLYTNASIKVSDVLTIKKQHEVSELFTIKDVFKITASLNINEELTLVDKLKIKGLLSIEERLVISDILKVKDELSINYLTKNQEKVKVIELFELNQDLKVSDVFLLNEKLSVDNTLTIQEHLKKTGITLYKNHRVISLDLEVKNQFSINTSLKIEDIFEINKDLVVNDLLTARGNEVIKLKNDVTLNNLLNLYLGDSSTLINCEGSLVLKDELKNSTNLSIYGKLQFEEDISLESIIKIQEELSFREIVSINTQVIEKNATIQINKLKKDSVFGSTKISEVQKNINPAIQNTLLEFTEETSTGFIRMQLVEPNYGFGTSLYSKIVSAIALYNADGIALNFNEKKVEYPLAKPANEPYTPIVGLFKGKYTSSITYNFLGEENQYPIQCFYYDVFKNYKVYDTSLTKKKNTVIQNGFPELLPKVENKGNLFLALEKVIAPSAVSFYFELAQDYSALNQEKQEINYKYLAKSSWKELPLFSDTTDKLGCSGIITCNIPSRITTIHNTMPNGEYWLCIGVKSDPDAYGETTFLKTNGFELQRTGSQYKNTSKKPVIKPNAIEGPHTAIPEIAAVTQPFSSFGGKMSETEEQMNKRVSVRLKTKDRIVTSQDYYREVIEVFPEIYYVKATYDKKIKKTVVYVVKKVQKCTSSMAFKPLVNQCYQEKIGKYLEKRASRFANIQVNNFELIYIKIKGKVKIVSGYEPKGVARKINKKINVFLSPWITTSQKQITINKGVSVAQVSEFIKSFKEVESIVFLELYLGKKEQSSGKTIYKKQPYHTISLLDIKSSDLLVPSLNNAEIIYM</sequence>
<evidence type="ECO:0008006" key="3">
    <source>
        <dbReference type="Google" id="ProtNLM"/>
    </source>
</evidence>
<dbReference type="Proteomes" id="UP001149303">
    <property type="component" value="Unassembled WGS sequence"/>
</dbReference>
<name>A0A9X4EUN9_9FLAO</name>
<gene>
    <name evidence="1" type="ORF">LCI24_09225</name>
</gene>
<dbReference type="EMBL" id="JAIWJY010000005">
    <property type="protein sequence ID" value="MDE1206977.1"/>
    <property type="molecule type" value="Genomic_DNA"/>
</dbReference>